<name>A0A0A2B1A1_PROMR</name>
<dbReference type="Proteomes" id="UP000030481">
    <property type="component" value="Unassembled WGS sequence"/>
</dbReference>
<comment type="caution">
    <text evidence="1">The sequence shown here is derived from an EMBL/GenBank/DDBJ whole genome shotgun (WGS) entry which is preliminary data.</text>
</comment>
<sequence length="609" mass="69498">MRLIFYIFVFSQLFNLLDVLAEKIKKEPSYKIKWERIDKKKSNNLKKIIWKSYNGDESYFEDKYLKNQEKNSDRNIFNDKKGKNKFINQQKKKQKVLEIQPHIPLNNFLNSGDFIFSSNLVSAFSGGAGGGTGHQNYGLKFHYGLSDYSLFTLYLSETDDPLYNLIRGELIPNNWASIALAYKNQIFESENFKNSLSFSSSLEYWVVSSGNGNKRSIYNEIDNSVGLDRYEKFIYSFSLPFTSQLTNQVEISIVPGITFIPDILGDKNIGKNFYGNNYFLASGINFDIATNVQLIGSYSYIFGPGHNSFDENLNFHRHPIYSYGFNWDVNPIIGIEGKITNGYGSTPSTSLLTIPSDNKPLYYLGGKYNPLLIDTQFVPLKEENELLLFGGLTVNNALFPERGVNQINLNYDEKGNLFAFYGYSLSNIFQLELTTGSFNDANLINKKKSSLQSVYLNENTFSYRFGGKLLIFSPQKNDSFWMTFRTSLGRNEGENHQGYLFSELINTFKINNWLAFNISPKYFSSAVESFGGLGVSSYINLLDNLQLIPEINTSFAKGSDFNSGLAFRYRYSPEASVDLYYSNAAGIQDIGQLLEDKEHRFGIKLNFLY</sequence>
<dbReference type="RefSeq" id="WP_032518367.1">
    <property type="nucleotide sequence ID" value="NZ_JNAR01000015.1"/>
</dbReference>
<evidence type="ECO:0000313" key="1">
    <source>
        <dbReference type="EMBL" id="KGG07621.1"/>
    </source>
</evidence>
<protein>
    <submittedName>
        <fullName evidence="1">Uncharacterized protein</fullName>
    </submittedName>
</protein>
<gene>
    <name evidence="1" type="ORF">EV01_1236</name>
</gene>
<accession>A0A0A2B1A1</accession>
<proteinExistence type="predicted"/>
<evidence type="ECO:0000313" key="2">
    <source>
        <dbReference type="Proteomes" id="UP000030481"/>
    </source>
</evidence>
<dbReference type="EMBL" id="JNAR01000015">
    <property type="protein sequence ID" value="KGG07621.1"/>
    <property type="molecule type" value="Genomic_DNA"/>
</dbReference>
<reference evidence="2" key="1">
    <citation type="journal article" date="2014" name="Sci. Data">
        <title>Genomes of diverse isolates of the marine cyanobacterium Prochlorococcus.</title>
        <authorList>
            <person name="Biller S."/>
            <person name="Berube P."/>
            <person name="Thompson J."/>
            <person name="Kelly L."/>
            <person name="Roggensack S."/>
            <person name="Awad L."/>
            <person name="Roache-Johnson K."/>
            <person name="Ding H."/>
            <person name="Giovannoni S.J."/>
            <person name="Moore L.R."/>
            <person name="Chisholm S.W."/>
        </authorList>
    </citation>
    <scope>NUCLEOTIDE SEQUENCE [LARGE SCALE GENOMIC DNA]</scope>
</reference>
<organism evidence="1 2">
    <name type="scientific">Prochlorococcus marinus str. MIT 9401</name>
    <dbReference type="NCBI Taxonomy" id="167551"/>
    <lineage>
        <taxon>Bacteria</taxon>
        <taxon>Bacillati</taxon>
        <taxon>Cyanobacteriota</taxon>
        <taxon>Cyanophyceae</taxon>
        <taxon>Synechococcales</taxon>
        <taxon>Prochlorococcaceae</taxon>
        <taxon>Prochlorococcus</taxon>
    </lineage>
</organism>
<dbReference type="AlphaFoldDB" id="A0A0A2B1A1"/>